<dbReference type="GO" id="GO:0005737">
    <property type="term" value="C:cytoplasm"/>
    <property type="evidence" value="ECO:0007669"/>
    <property type="project" value="UniProtKB-SubCell"/>
</dbReference>
<dbReference type="Proteomes" id="UP000321629">
    <property type="component" value="Unassembled WGS sequence"/>
</dbReference>
<evidence type="ECO:0000256" key="5">
    <source>
        <dbReference type="ARBA" id="ARBA00022771"/>
    </source>
</evidence>
<dbReference type="HAMAP" id="MF_01152">
    <property type="entry name" value="DnaJ"/>
    <property type="match status" value="1"/>
</dbReference>
<sequence>MELSYYEILEISQNSDKETIKKAYRKMALKYHPDRNQGDKQAEEKFKLVNEAYEVLSNDEKRNIYDRYGKDGLKGASGGGGFGFEDIDLGDIFSNFFGDGFGFSGSKQKNKKENKYPSDLKIATKITFKEAVFGCKKNIEFTYKSFCKSCDGTGAKDKKEDTCPHCNGKGQVGVRQGFMTFVQTCTHCQGSGKFVKDKCKICHGHGYEEIKDQIELNIPEGIDNGMSLRVQNKANQLPNSSQRGDLYIKIIVEEDDKFIRHEDDIYTIVPVFFTQAALGKTIKVATLRGEADLKLPIGAKDKQKFELTNEGIKNIHTGKLGSQIVQIDIKFPKSLNDEQQNLLNQLEKSFGLEHEDSFIEQESLFDKIKSWFSH</sequence>
<dbReference type="Pfam" id="PF01556">
    <property type="entry name" value="DnaJ_C"/>
    <property type="match status" value="1"/>
</dbReference>
<dbReference type="PANTHER" id="PTHR43096">
    <property type="entry name" value="DNAJ HOMOLOG 1, MITOCHONDRIAL-RELATED"/>
    <property type="match status" value="1"/>
</dbReference>
<feature type="binding site" evidence="12">
    <location>
        <position position="147"/>
    </location>
    <ligand>
        <name>Zn(2+)</name>
        <dbReference type="ChEBI" id="CHEBI:29105"/>
        <label>1</label>
    </ligand>
</feature>
<evidence type="ECO:0000256" key="4">
    <source>
        <dbReference type="ARBA" id="ARBA00022737"/>
    </source>
</evidence>
<dbReference type="GO" id="GO:0006260">
    <property type="term" value="P:DNA replication"/>
    <property type="evidence" value="ECO:0007669"/>
    <property type="project" value="UniProtKB-KW"/>
</dbReference>
<feature type="binding site" evidence="12">
    <location>
        <position position="202"/>
    </location>
    <ligand>
        <name>Zn(2+)</name>
        <dbReference type="ChEBI" id="CHEBI:29105"/>
        <label>1</label>
    </ligand>
</feature>
<dbReference type="PROSITE" id="PS51188">
    <property type="entry name" value="ZF_CR"/>
    <property type="match status" value="1"/>
</dbReference>
<dbReference type="GO" id="GO:0005524">
    <property type="term" value="F:ATP binding"/>
    <property type="evidence" value="ECO:0007669"/>
    <property type="project" value="InterPro"/>
</dbReference>
<keyword evidence="7 12" id="KW-0346">Stress response</keyword>
<dbReference type="GO" id="GO:0031072">
    <property type="term" value="F:heat shock protein binding"/>
    <property type="evidence" value="ECO:0007669"/>
    <property type="project" value="InterPro"/>
</dbReference>
<dbReference type="Gene3D" id="2.10.230.10">
    <property type="entry name" value="Heat shock protein DnaJ, cysteine-rich domain"/>
    <property type="match status" value="1"/>
</dbReference>
<evidence type="ECO:0000256" key="11">
    <source>
        <dbReference type="ARBA" id="ARBA00067609"/>
    </source>
</evidence>
<keyword evidence="4 12" id="KW-0677">Repeat</keyword>
<dbReference type="SMART" id="SM00271">
    <property type="entry name" value="DnaJ"/>
    <property type="match status" value="1"/>
</dbReference>
<dbReference type="PRINTS" id="PR00625">
    <property type="entry name" value="JDOMAIN"/>
</dbReference>
<dbReference type="GO" id="GO:0051082">
    <property type="term" value="F:unfolded protein binding"/>
    <property type="evidence" value="ECO:0007669"/>
    <property type="project" value="UniProtKB-UniRule"/>
</dbReference>
<comment type="cofactor">
    <cofactor evidence="12">
        <name>Zn(2+)</name>
        <dbReference type="ChEBI" id="CHEBI:29105"/>
    </cofactor>
    <text evidence="12">Binds 2 Zn(2+) ions per monomer.</text>
</comment>
<evidence type="ECO:0000256" key="3">
    <source>
        <dbReference type="ARBA" id="ARBA00022723"/>
    </source>
</evidence>
<dbReference type="GO" id="GO:0008270">
    <property type="term" value="F:zinc ion binding"/>
    <property type="evidence" value="ECO:0007669"/>
    <property type="project" value="UniProtKB-UniRule"/>
</dbReference>
<evidence type="ECO:0000313" key="16">
    <source>
        <dbReference type="EMBL" id="TXE86227.1"/>
    </source>
</evidence>
<keyword evidence="5 12" id="KW-0863">Zinc-finger</keyword>
<evidence type="ECO:0000259" key="15">
    <source>
        <dbReference type="PROSITE" id="PS51188"/>
    </source>
</evidence>
<feature type="domain" description="CR-type" evidence="15">
    <location>
        <begin position="134"/>
        <end position="211"/>
    </location>
</feature>
<evidence type="ECO:0000256" key="12">
    <source>
        <dbReference type="HAMAP-Rule" id="MF_01152"/>
    </source>
</evidence>
<dbReference type="CDD" id="cd10747">
    <property type="entry name" value="DnaJ_C"/>
    <property type="match status" value="1"/>
</dbReference>
<evidence type="ECO:0000256" key="6">
    <source>
        <dbReference type="ARBA" id="ARBA00022833"/>
    </source>
</evidence>
<dbReference type="InterPro" id="IPR002939">
    <property type="entry name" value="DnaJ_C"/>
</dbReference>
<dbReference type="SUPFAM" id="SSF46565">
    <property type="entry name" value="Chaperone J-domain"/>
    <property type="match status" value="1"/>
</dbReference>
<keyword evidence="1 12" id="KW-0963">Cytoplasm</keyword>
<dbReference type="InterPro" id="IPR008971">
    <property type="entry name" value="HSP40/DnaJ_pept-bd"/>
</dbReference>
<evidence type="ECO:0000313" key="17">
    <source>
        <dbReference type="Proteomes" id="UP000321629"/>
    </source>
</evidence>
<feature type="repeat" description="CXXCXGXG motif" evidence="12">
    <location>
        <begin position="147"/>
        <end position="154"/>
    </location>
</feature>
<dbReference type="InterPro" id="IPR001305">
    <property type="entry name" value="HSP_DnaJ_Cys-rich_dom"/>
</dbReference>
<keyword evidence="8 12" id="KW-0143">Chaperone</keyword>
<name>A0A5C7DZM4_9BACT</name>
<feature type="binding site" evidence="12">
    <location>
        <position position="150"/>
    </location>
    <ligand>
        <name>Zn(2+)</name>
        <dbReference type="ChEBI" id="CHEBI:29105"/>
        <label>1</label>
    </ligand>
</feature>
<dbReference type="GO" id="GO:0009408">
    <property type="term" value="P:response to heat"/>
    <property type="evidence" value="ECO:0007669"/>
    <property type="project" value="InterPro"/>
</dbReference>
<feature type="repeat" description="CXXCXGXG motif" evidence="12">
    <location>
        <begin position="163"/>
        <end position="170"/>
    </location>
</feature>
<dbReference type="InterPro" id="IPR036869">
    <property type="entry name" value="J_dom_sf"/>
</dbReference>
<comment type="similarity">
    <text evidence="10 12">Belongs to the DnaJ family.</text>
</comment>
<feature type="binding site" evidence="12">
    <location>
        <position position="188"/>
    </location>
    <ligand>
        <name>Zn(2+)</name>
        <dbReference type="ChEBI" id="CHEBI:29105"/>
        <label>2</label>
    </ligand>
</feature>
<dbReference type="FunFam" id="2.60.260.20:FF:000013">
    <property type="entry name" value="DnaJ subfamily B member 11"/>
    <property type="match status" value="1"/>
</dbReference>
<dbReference type="Pfam" id="PF00684">
    <property type="entry name" value="DnaJ_CXXCXGXG"/>
    <property type="match status" value="1"/>
</dbReference>
<proteinExistence type="inferred from homology"/>
<evidence type="ECO:0000259" key="14">
    <source>
        <dbReference type="PROSITE" id="PS50076"/>
    </source>
</evidence>
<dbReference type="NCBIfam" id="NF008035">
    <property type="entry name" value="PRK10767.1"/>
    <property type="match status" value="1"/>
</dbReference>
<feature type="binding site" evidence="12">
    <location>
        <position position="199"/>
    </location>
    <ligand>
        <name>Zn(2+)</name>
        <dbReference type="ChEBI" id="CHEBI:29105"/>
        <label>1</label>
    </ligand>
</feature>
<comment type="caution">
    <text evidence="16">The sequence shown here is derived from an EMBL/GenBank/DDBJ whole genome shotgun (WGS) entry which is preliminary data.</text>
</comment>
<dbReference type="InterPro" id="IPR018253">
    <property type="entry name" value="DnaJ_domain_CS"/>
</dbReference>
<dbReference type="RefSeq" id="WP_147555848.1">
    <property type="nucleotide sequence ID" value="NZ_VOWJ01000031.1"/>
</dbReference>
<feature type="repeat" description="CXXCXGXG motif" evidence="12">
    <location>
        <begin position="199"/>
        <end position="206"/>
    </location>
</feature>
<keyword evidence="2 12" id="KW-0235">DNA replication</keyword>
<dbReference type="PROSITE" id="PS50076">
    <property type="entry name" value="DNAJ_2"/>
    <property type="match status" value="1"/>
</dbReference>
<evidence type="ECO:0000256" key="1">
    <source>
        <dbReference type="ARBA" id="ARBA00022490"/>
    </source>
</evidence>
<dbReference type="Gene3D" id="1.10.287.110">
    <property type="entry name" value="DnaJ domain"/>
    <property type="match status" value="1"/>
</dbReference>
<evidence type="ECO:0000256" key="2">
    <source>
        <dbReference type="ARBA" id="ARBA00022705"/>
    </source>
</evidence>
<evidence type="ECO:0000256" key="8">
    <source>
        <dbReference type="ARBA" id="ARBA00023186"/>
    </source>
</evidence>
<dbReference type="CDD" id="cd10719">
    <property type="entry name" value="DnaJ_zf"/>
    <property type="match status" value="1"/>
</dbReference>
<dbReference type="InterPro" id="IPR001623">
    <property type="entry name" value="DnaJ_domain"/>
</dbReference>
<dbReference type="FunFam" id="2.10.230.10:FF:000002">
    <property type="entry name" value="Molecular chaperone DnaJ"/>
    <property type="match status" value="1"/>
</dbReference>
<feature type="domain" description="J" evidence="14">
    <location>
        <begin position="4"/>
        <end position="69"/>
    </location>
</feature>
<evidence type="ECO:0000256" key="10">
    <source>
        <dbReference type="ARBA" id="ARBA00061004"/>
    </source>
</evidence>
<dbReference type="InterPro" id="IPR012724">
    <property type="entry name" value="DnaJ"/>
</dbReference>
<evidence type="ECO:0000256" key="13">
    <source>
        <dbReference type="PROSITE-ProRule" id="PRU00546"/>
    </source>
</evidence>
<evidence type="ECO:0000256" key="9">
    <source>
        <dbReference type="ARBA" id="ARBA00053423"/>
    </source>
</evidence>
<gene>
    <name evidence="12 16" type="primary">dnaJ</name>
    <name evidence="16" type="ORF">FPD38_06120</name>
</gene>
<feature type="repeat" description="CXXCXGXG motif" evidence="12">
    <location>
        <begin position="185"/>
        <end position="192"/>
    </location>
</feature>
<dbReference type="FunFam" id="1.10.287.110:FF:000034">
    <property type="entry name" value="Chaperone protein DnaJ"/>
    <property type="match status" value="1"/>
</dbReference>
<evidence type="ECO:0000256" key="7">
    <source>
        <dbReference type="ARBA" id="ARBA00023016"/>
    </source>
</evidence>
<comment type="subunit">
    <text evidence="12">Homodimer.</text>
</comment>
<dbReference type="CDD" id="cd06257">
    <property type="entry name" value="DnaJ"/>
    <property type="match status" value="1"/>
</dbReference>
<comment type="domain">
    <text evidence="12">The J domain is necessary and sufficient to stimulate DnaK ATPase activity. Zinc center 1 plays an important role in the autonomous, DnaK-independent chaperone activity of DnaJ. Zinc center 2 is essential for interaction with DnaK and for DnaJ activity.</text>
</comment>
<comment type="function">
    <text evidence="9 12">Participates actively in the response to hyperosmotic and heat shock by preventing the aggregation of stress-denatured proteins and by disaggregating proteins, also in an autonomous, DnaK-independent fashion. Unfolded proteins bind initially to DnaJ; upon interaction with the DnaJ-bound protein, DnaK hydrolyzes its bound ATP, resulting in the formation of a stable complex. GrpE releases ADP from DnaK; ATP binding to DnaK triggers the release of the substrate protein, thus completing the reaction cycle. Several rounds of ATP-dependent interactions between DnaJ, DnaK and GrpE are required for fully efficient folding. Also involved, together with DnaK and GrpE, in the DNA replication of plasmids through activation of initiation proteins.</text>
</comment>
<dbReference type="AlphaFoldDB" id="A0A5C7DZM4"/>
<feature type="binding site" evidence="12">
    <location>
        <position position="185"/>
    </location>
    <ligand>
        <name>Zn(2+)</name>
        <dbReference type="ChEBI" id="CHEBI:29105"/>
        <label>2</label>
    </ligand>
</feature>
<dbReference type="InterPro" id="IPR036410">
    <property type="entry name" value="HSP_DnaJ_Cys-rich_dom_sf"/>
</dbReference>
<dbReference type="SUPFAM" id="SSF57938">
    <property type="entry name" value="DnaJ/Hsp40 cysteine-rich domain"/>
    <property type="match status" value="1"/>
</dbReference>
<feature type="binding site" evidence="12">
    <location>
        <position position="166"/>
    </location>
    <ligand>
        <name>Zn(2+)</name>
        <dbReference type="ChEBI" id="CHEBI:29105"/>
        <label>2</label>
    </ligand>
</feature>
<accession>A0A5C7DZM4</accession>
<dbReference type="PROSITE" id="PS00636">
    <property type="entry name" value="DNAJ_1"/>
    <property type="match status" value="1"/>
</dbReference>
<dbReference type="GO" id="GO:0042026">
    <property type="term" value="P:protein refolding"/>
    <property type="evidence" value="ECO:0007669"/>
    <property type="project" value="TreeGrafter"/>
</dbReference>
<dbReference type="Pfam" id="PF00226">
    <property type="entry name" value="DnaJ"/>
    <property type="match status" value="1"/>
</dbReference>
<protein>
    <recommendedName>
        <fullName evidence="11 12">Chaperone protein DnaJ</fullName>
    </recommendedName>
</protein>
<feature type="zinc finger region" description="CR-type" evidence="13">
    <location>
        <begin position="134"/>
        <end position="211"/>
    </location>
</feature>
<feature type="binding site" evidence="12">
    <location>
        <position position="163"/>
    </location>
    <ligand>
        <name>Zn(2+)</name>
        <dbReference type="ChEBI" id="CHEBI:29105"/>
        <label>2</label>
    </ligand>
</feature>
<comment type="subcellular location">
    <subcellularLocation>
        <location evidence="12">Cytoplasm</location>
    </subcellularLocation>
</comment>
<organism evidence="16 17">
    <name type="scientific">Campylobacter volucris</name>
    <dbReference type="NCBI Taxonomy" id="1031542"/>
    <lineage>
        <taxon>Bacteria</taxon>
        <taxon>Pseudomonadati</taxon>
        <taxon>Campylobacterota</taxon>
        <taxon>Epsilonproteobacteria</taxon>
        <taxon>Campylobacterales</taxon>
        <taxon>Campylobacteraceae</taxon>
        <taxon>Campylobacter</taxon>
    </lineage>
</organism>
<dbReference type="SUPFAM" id="SSF49493">
    <property type="entry name" value="HSP40/DnaJ peptide-binding domain"/>
    <property type="match status" value="2"/>
</dbReference>
<reference evidence="16 17" key="1">
    <citation type="submission" date="2019-07" db="EMBL/GenBank/DDBJ databases">
        <title>Rapid identification of Enteric Bacteria from Whole Genome Sequences (WGS) using Average Nucleotide Identity (ANI).</title>
        <authorList>
            <person name="Lane C."/>
        </authorList>
    </citation>
    <scope>NUCLEOTIDE SEQUENCE [LARGE SCALE GENOMIC DNA]</scope>
    <source>
        <strain evidence="16 17">2016D-0084</strain>
    </source>
</reference>
<dbReference type="Gene3D" id="2.60.260.20">
    <property type="entry name" value="Urease metallochaperone UreE, N-terminal domain"/>
    <property type="match status" value="2"/>
</dbReference>
<keyword evidence="3 12" id="KW-0479">Metal-binding</keyword>
<dbReference type="EMBL" id="VOWJ01000031">
    <property type="protein sequence ID" value="TXE86227.1"/>
    <property type="molecule type" value="Genomic_DNA"/>
</dbReference>
<dbReference type="NCBIfam" id="TIGR02349">
    <property type="entry name" value="DnaJ_bact"/>
    <property type="match status" value="1"/>
</dbReference>
<keyword evidence="6 12" id="KW-0862">Zinc</keyword>
<dbReference type="PANTHER" id="PTHR43096:SF48">
    <property type="entry name" value="CHAPERONE PROTEIN DNAJ"/>
    <property type="match status" value="1"/>
</dbReference>